<dbReference type="EMBL" id="JBHSCO010000009">
    <property type="protein sequence ID" value="MFC4394264.1"/>
    <property type="molecule type" value="Genomic_DNA"/>
</dbReference>
<evidence type="ECO:0000313" key="1">
    <source>
        <dbReference type="EMBL" id="MFC4394264.1"/>
    </source>
</evidence>
<evidence type="ECO:0008006" key="3">
    <source>
        <dbReference type="Google" id="ProtNLM"/>
    </source>
</evidence>
<sequence>MSTNHNRIKVADLEKNQPNKILKTNQNGELEFSDATNLQTETYNALDCTTEGRALDARQGKVLKEMIENVQPQIIQDASANQYGIINTTSLQELGGADKTINGVRIGKGAGNEITNTVLGHDSLFNNTTEGYCNTAIGYASLQSNIDGCENTAIGDKAGLNNISGVANTFIGEVTGWNNTIGNDNIALGAGALKENISGSNNTAIGSLAGDSLITGSNNTIIGRPSGISSNDSNLVVLADGAGNYALKKEADNRLLAPTLTNDLIDAGGNKSLITKEYLMPQLASKLTASIATDEETQIKSAVTEDNKVVSRSKLYNWWEVIKSQAQTISGKWNFTGIPTAPTALAGTNTKQIATTEFVKTAVNNIPIPVIKDVSENQSGVVNNTTLQELGGADKTINGIRIGKGNNSIITNTALGYLTLNSNTTGNQNTAVGIASLMSNTTGNTNTAVGRSSLGENTTGCNNTAAGHYSLYFNTTGEQNTALGARALFVNNNGCNNIAVGHQAGSYLTSGSNNLLIENITGQSITTGNNNIVLNPIQKTGIVTGSNNTIIGGYDGVFNSTDSDLVVLGNGAGVVAIRKESNNRLLAPTLTNALIDAGGNQSLVTLGYFKANSAVNVVGIYPDNATALSNGKKVGDVYRKATGELMIVF</sequence>
<proteinExistence type="predicted"/>
<organism evidence="1 2">
    <name type="scientific">Flavobacterium quisquiliarum</name>
    <dbReference type="NCBI Taxonomy" id="1834436"/>
    <lineage>
        <taxon>Bacteria</taxon>
        <taxon>Pseudomonadati</taxon>
        <taxon>Bacteroidota</taxon>
        <taxon>Flavobacteriia</taxon>
        <taxon>Flavobacteriales</taxon>
        <taxon>Flavobacteriaceae</taxon>
        <taxon>Flavobacterium</taxon>
    </lineage>
</organism>
<evidence type="ECO:0000313" key="2">
    <source>
        <dbReference type="Proteomes" id="UP001595719"/>
    </source>
</evidence>
<name>A0ABV8WE44_9FLAO</name>
<accession>A0ABV8WE44</accession>
<gene>
    <name evidence="1" type="ORF">ACFOY0_24960</name>
</gene>
<dbReference type="Proteomes" id="UP001595719">
    <property type="component" value="Unassembled WGS sequence"/>
</dbReference>
<reference evidence="2" key="1">
    <citation type="journal article" date="2019" name="Int. J. Syst. Evol. Microbiol.">
        <title>The Global Catalogue of Microorganisms (GCM) 10K type strain sequencing project: providing services to taxonomists for standard genome sequencing and annotation.</title>
        <authorList>
            <consortium name="The Broad Institute Genomics Platform"/>
            <consortium name="The Broad Institute Genome Sequencing Center for Infectious Disease"/>
            <person name="Wu L."/>
            <person name="Ma J."/>
        </authorList>
    </citation>
    <scope>NUCLEOTIDE SEQUENCE [LARGE SCALE GENOMIC DNA]</scope>
    <source>
        <strain evidence="2">CGMCC 1.15345</strain>
    </source>
</reference>
<comment type="caution">
    <text evidence="1">The sequence shown here is derived from an EMBL/GenBank/DDBJ whole genome shotgun (WGS) entry which is preliminary data.</text>
</comment>
<dbReference type="RefSeq" id="WP_179002471.1">
    <property type="nucleotide sequence ID" value="NZ_JBHSCO010000009.1"/>
</dbReference>
<keyword evidence="2" id="KW-1185">Reference proteome</keyword>
<protein>
    <recommendedName>
        <fullName evidence="3">Head domain of trimeric autotransporter adhesin</fullName>
    </recommendedName>
</protein>